<keyword evidence="3" id="KW-1185">Reference proteome</keyword>
<proteinExistence type="predicted"/>
<dbReference type="HOGENOM" id="CLU_213495_0_0_1"/>
<feature type="chain" id="PRO_5002371103" evidence="1">
    <location>
        <begin position="28"/>
        <end position="54"/>
    </location>
</feature>
<dbReference type="AlphaFoldDB" id="A0A0E0Q7I3"/>
<protein>
    <submittedName>
        <fullName evidence="2">Uncharacterized protein</fullName>
    </submittedName>
</protein>
<dbReference type="OMA" id="AKQRWRW"/>
<reference evidence="2" key="2">
    <citation type="submission" date="2015-06" db="UniProtKB">
        <authorList>
            <consortium name="EnsemblPlants"/>
        </authorList>
    </citation>
    <scope>IDENTIFICATION</scope>
</reference>
<feature type="signal peptide" evidence="1">
    <location>
        <begin position="1"/>
        <end position="27"/>
    </location>
</feature>
<evidence type="ECO:0000313" key="3">
    <source>
        <dbReference type="Proteomes" id="UP000008022"/>
    </source>
</evidence>
<reference evidence="3" key="1">
    <citation type="submission" date="2013-06" db="EMBL/GenBank/DDBJ databases">
        <authorList>
            <person name="Zhao Q."/>
        </authorList>
    </citation>
    <scope>NUCLEOTIDE SEQUENCE</scope>
    <source>
        <strain evidence="3">cv. W1943</strain>
    </source>
</reference>
<dbReference type="EnsemblPlants" id="ORUFI07G12660.1">
    <property type="protein sequence ID" value="ORUFI07G12660.1"/>
    <property type="gene ID" value="ORUFI07G12660"/>
</dbReference>
<dbReference type="Proteomes" id="UP000008022">
    <property type="component" value="Unassembled WGS sequence"/>
</dbReference>
<accession>A0A0E0Q7I3</accession>
<evidence type="ECO:0000313" key="2">
    <source>
        <dbReference type="EnsemblPlants" id="ORUFI07G12660.1"/>
    </source>
</evidence>
<evidence type="ECO:0000256" key="1">
    <source>
        <dbReference type="SAM" id="SignalP"/>
    </source>
</evidence>
<keyword evidence="1" id="KW-0732">Signal</keyword>
<sequence length="54" mass="5886">MAAGTAKQRWRWLLAPMMLPMSPATSATGATANVKRLLTVASTNVPIWDEVMNK</sequence>
<name>A0A0E0Q7I3_ORYRU</name>
<dbReference type="Gramene" id="ORUFI07G12660.1">
    <property type="protein sequence ID" value="ORUFI07G12660.1"/>
    <property type="gene ID" value="ORUFI07G12660"/>
</dbReference>
<organism evidence="2 3">
    <name type="scientific">Oryza rufipogon</name>
    <name type="common">Brownbeard rice</name>
    <name type="synonym">Asian wild rice</name>
    <dbReference type="NCBI Taxonomy" id="4529"/>
    <lineage>
        <taxon>Eukaryota</taxon>
        <taxon>Viridiplantae</taxon>
        <taxon>Streptophyta</taxon>
        <taxon>Embryophyta</taxon>
        <taxon>Tracheophyta</taxon>
        <taxon>Spermatophyta</taxon>
        <taxon>Magnoliopsida</taxon>
        <taxon>Liliopsida</taxon>
        <taxon>Poales</taxon>
        <taxon>Poaceae</taxon>
        <taxon>BOP clade</taxon>
        <taxon>Oryzoideae</taxon>
        <taxon>Oryzeae</taxon>
        <taxon>Oryzinae</taxon>
        <taxon>Oryza</taxon>
    </lineage>
</organism>